<accession>A0A0H5Q9C9</accession>
<sequence length="149" mass="16714">MVIVKKSRAIKKKTISFSELAKAFRVTLCRKWNTPAGFRNIPKSVGNFVMTVEQEQVVYGPECGNRCSAPPKKYKPPYFRHPAKYRIRLSESPSSPPRISERSLFSYLQSSKNGVTPFFKAAVSKRILSLPPWFSTGSSSRLLPSSPSA</sequence>
<evidence type="ECO:0000313" key="1">
    <source>
        <dbReference type="EMBL" id="CRY97980.1"/>
    </source>
</evidence>
<name>A0A0H5Q9C9_9ZZZZ</name>
<organism evidence="1">
    <name type="scientific">uncultured prokaryote</name>
    <dbReference type="NCBI Taxonomy" id="198431"/>
    <lineage>
        <taxon>unclassified sequences</taxon>
        <taxon>environmental samples</taxon>
    </lineage>
</organism>
<reference evidence="1" key="1">
    <citation type="submission" date="2015-06" db="EMBL/GenBank/DDBJ databases">
        <authorList>
            <person name="Joergensen T."/>
        </authorList>
    </citation>
    <scope>NUCLEOTIDE SEQUENCE</scope>
    <source>
        <strain evidence="1">RGRH1802</strain>
    </source>
</reference>
<proteinExistence type="predicted"/>
<dbReference type="AlphaFoldDB" id="A0A0H5Q9C9"/>
<reference evidence="1" key="2">
    <citation type="submission" date="2015-07" db="EMBL/GenBank/DDBJ databases">
        <title>Plasmids, circular viruses and viroids from rat gut.</title>
        <authorList>
            <person name="Jorgensen T.J."/>
            <person name="Hansen M.A."/>
            <person name="Xu Z."/>
            <person name="Tabak M.A."/>
            <person name="Sorensen S.J."/>
            <person name="Hansen L.H."/>
        </authorList>
    </citation>
    <scope>NUCLEOTIDE SEQUENCE</scope>
    <source>
        <strain evidence="1">RGRH1802</strain>
    </source>
</reference>
<protein>
    <submittedName>
        <fullName evidence="1">Uncharacterized protein</fullName>
    </submittedName>
</protein>
<dbReference type="EMBL" id="LN854301">
    <property type="protein sequence ID" value="CRY97980.1"/>
    <property type="molecule type" value="Genomic_DNA"/>
</dbReference>